<protein>
    <submittedName>
        <fullName evidence="11">ABC transporter ATP-binding protein</fullName>
    </submittedName>
</protein>
<dbReference type="CDD" id="cd03214">
    <property type="entry name" value="ABC_Iron-Siderophores_B12_Hemin"/>
    <property type="match status" value="1"/>
</dbReference>
<dbReference type="PANTHER" id="PTHR42771">
    <property type="entry name" value="IRON(3+)-HYDROXAMATE IMPORT ATP-BINDING PROTEIN FHUC"/>
    <property type="match status" value="1"/>
</dbReference>
<evidence type="ECO:0000313" key="12">
    <source>
        <dbReference type="Proteomes" id="UP001500631"/>
    </source>
</evidence>
<dbReference type="SUPFAM" id="SSF52540">
    <property type="entry name" value="P-loop containing nucleoside triphosphate hydrolases"/>
    <property type="match status" value="1"/>
</dbReference>
<accession>A0ABP9MJ81</accession>
<evidence type="ECO:0000256" key="8">
    <source>
        <dbReference type="ARBA" id="ARBA00023065"/>
    </source>
</evidence>
<proteinExistence type="predicted"/>
<evidence type="ECO:0000256" key="6">
    <source>
        <dbReference type="ARBA" id="ARBA00022840"/>
    </source>
</evidence>
<dbReference type="Proteomes" id="UP001500631">
    <property type="component" value="Unassembled WGS sequence"/>
</dbReference>
<evidence type="ECO:0000256" key="9">
    <source>
        <dbReference type="ARBA" id="ARBA00023136"/>
    </source>
</evidence>
<dbReference type="PROSITE" id="PS50893">
    <property type="entry name" value="ABC_TRANSPORTER_2"/>
    <property type="match status" value="1"/>
</dbReference>
<keyword evidence="12" id="KW-1185">Reference proteome</keyword>
<gene>
    <name evidence="11" type="ORF">GCM10023338_09070</name>
</gene>
<dbReference type="Gene3D" id="3.40.50.300">
    <property type="entry name" value="P-loop containing nucleotide triphosphate hydrolases"/>
    <property type="match status" value="1"/>
</dbReference>
<keyword evidence="8" id="KW-0406">Ion transport</keyword>
<feature type="domain" description="ABC transporter" evidence="10">
    <location>
        <begin position="4"/>
        <end position="239"/>
    </location>
</feature>
<comment type="subcellular location">
    <subcellularLocation>
        <location evidence="1">Cell membrane</location>
        <topology evidence="1">Peripheral membrane protein</topology>
    </subcellularLocation>
</comment>
<reference evidence="12" key="1">
    <citation type="journal article" date="2019" name="Int. J. Syst. Evol. Microbiol.">
        <title>The Global Catalogue of Microorganisms (GCM) 10K type strain sequencing project: providing services to taxonomists for standard genome sequencing and annotation.</title>
        <authorList>
            <consortium name="The Broad Institute Genomics Platform"/>
            <consortium name="The Broad Institute Genome Sequencing Center for Infectious Disease"/>
            <person name="Wu L."/>
            <person name="Ma J."/>
        </authorList>
    </citation>
    <scope>NUCLEOTIDE SEQUENCE [LARGE SCALE GENOMIC DNA]</scope>
    <source>
        <strain evidence="12">JCM 18424</strain>
    </source>
</reference>
<dbReference type="PROSITE" id="PS00211">
    <property type="entry name" value="ABC_TRANSPORTER_1"/>
    <property type="match status" value="1"/>
</dbReference>
<keyword evidence="9" id="KW-0472">Membrane</keyword>
<evidence type="ECO:0000256" key="2">
    <source>
        <dbReference type="ARBA" id="ARBA00022448"/>
    </source>
</evidence>
<dbReference type="GO" id="GO:0005524">
    <property type="term" value="F:ATP binding"/>
    <property type="evidence" value="ECO:0007669"/>
    <property type="project" value="UniProtKB-KW"/>
</dbReference>
<dbReference type="InterPro" id="IPR017871">
    <property type="entry name" value="ABC_transporter-like_CS"/>
</dbReference>
<evidence type="ECO:0000256" key="4">
    <source>
        <dbReference type="ARBA" id="ARBA00022496"/>
    </source>
</evidence>
<evidence type="ECO:0000313" key="11">
    <source>
        <dbReference type="EMBL" id="GAA5097552.1"/>
    </source>
</evidence>
<dbReference type="InterPro" id="IPR003439">
    <property type="entry name" value="ABC_transporter-like_ATP-bd"/>
</dbReference>
<keyword evidence="7" id="KW-0408">Iron</keyword>
<keyword evidence="6 11" id="KW-0067">ATP-binding</keyword>
<keyword evidence="4" id="KW-0410">Iron transport</keyword>
<dbReference type="InterPro" id="IPR003593">
    <property type="entry name" value="AAA+_ATPase"/>
</dbReference>
<keyword evidence="3" id="KW-1003">Cell membrane</keyword>
<dbReference type="Pfam" id="PF00005">
    <property type="entry name" value="ABC_tran"/>
    <property type="match status" value="1"/>
</dbReference>
<evidence type="ECO:0000256" key="1">
    <source>
        <dbReference type="ARBA" id="ARBA00004202"/>
    </source>
</evidence>
<keyword evidence="5" id="KW-0547">Nucleotide-binding</keyword>
<dbReference type="RefSeq" id="WP_077925283.1">
    <property type="nucleotide sequence ID" value="NZ_BAABKE010000003.1"/>
</dbReference>
<evidence type="ECO:0000259" key="10">
    <source>
        <dbReference type="PROSITE" id="PS50893"/>
    </source>
</evidence>
<keyword evidence="2" id="KW-0813">Transport</keyword>
<comment type="caution">
    <text evidence="11">The sequence shown here is derived from an EMBL/GenBank/DDBJ whole genome shotgun (WGS) entry which is preliminary data.</text>
</comment>
<evidence type="ECO:0000256" key="7">
    <source>
        <dbReference type="ARBA" id="ARBA00023004"/>
    </source>
</evidence>
<dbReference type="PANTHER" id="PTHR42771:SF3">
    <property type="entry name" value="PETROBACTIN IMPORT ATP-BINDING PROTEIN YCLP"/>
    <property type="match status" value="1"/>
</dbReference>
<dbReference type="EMBL" id="BAABKE010000003">
    <property type="protein sequence ID" value="GAA5097552.1"/>
    <property type="molecule type" value="Genomic_DNA"/>
</dbReference>
<dbReference type="InterPro" id="IPR027417">
    <property type="entry name" value="P-loop_NTPase"/>
</dbReference>
<evidence type="ECO:0000256" key="5">
    <source>
        <dbReference type="ARBA" id="ARBA00022741"/>
    </source>
</evidence>
<evidence type="ECO:0000256" key="3">
    <source>
        <dbReference type="ARBA" id="ARBA00022475"/>
    </source>
</evidence>
<name>A0ABP9MJ81_9GAMM</name>
<dbReference type="SMART" id="SM00382">
    <property type="entry name" value="AAA"/>
    <property type="match status" value="1"/>
</dbReference>
<sequence>MIALSVKNLFVQSHNKIRLNHLSVDIESGSRVAIIGPNGAGKSTTLQALLRLIPASFQSLQYFDHNIQSLSRKQLAKIIAYVPQTHPNLTISVWDWCVYARFPYQKFGFFLTKKEHIIIDTILAKTELIQYKNTPLSHLSGGERQRAFIAGALCQETPIIFLDEPTNFLDPKQAHEILKLIHDISIEMNKTIISVTHDINEVMHYFTHCLAIQNGQKLFYGQSHEVIHSDNLFSLYNYRFTEATSEQGVIFW</sequence>
<organism evidence="11 12">
    <name type="scientific">Wohlfahrtiimonas larvae</name>
    <dbReference type="NCBI Taxonomy" id="1157986"/>
    <lineage>
        <taxon>Bacteria</taxon>
        <taxon>Pseudomonadati</taxon>
        <taxon>Pseudomonadota</taxon>
        <taxon>Gammaproteobacteria</taxon>
        <taxon>Cardiobacteriales</taxon>
        <taxon>Ignatzschineriaceae</taxon>
        <taxon>Wohlfahrtiimonas</taxon>
    </lineage>
</organism>
<dbReference type="InterPro" id="IPR051535">
    <property type="entry name" value="Siderophore_ABC-ATPase"/>
</dbReference>